<dbReference type="AlphaFoldDB" id="A0A3M7MAL3"/>
<gene>
    <name evidence="1" type="ORF">GMOD_00006595</name>
</gene>
<protein>
    <submittedName>
        <fullName evidence="1">Uncharacterized protein</fullName>
    </submittedName>
</protein>
<proteinExistence type="predicted"/>
<evidence type="ECO:0000313" key="2">
    <source>
        <dbReference type="Proteomes" id="UP000265663"/>
    </source>
</evidence>
<organism evidence="1 2">
    <name type="scientific">Pyrenophora seminiperda CCB06</name>
    <dbReference type="NCBI Taxonomy" id="1302712"/>
    <lineage>
        <taxon>Eukaryota</taxon>
        <taxon>Fungi</taxon>
        <taxon>Dikarya</taxon>
        <taxon>Ascomycota</taxon>
        <taxon>Pezizomycotina</taxon>
        <taxon>Dothideomycetes</taxon>
        <taxon>Pleosporomycetidae</taxon>
        <taxon>Pleosporales</taxon>
        <taxon>Pleosporineae</taxon>
        <taxon>Pleosporaceae</taxon>
        <taxon>Pyrenophora</taxon>
    </lineage>
</organism>
<dbReference type="Proteomes" id="UP000265663">
    <property type="component" value="Unassembled WGS sequence"/>
</dbReference>
<dbReference type="EMBL" id="KE747827">
    <property type="protein sequence ID" value="RMZ71478.1"/>
    <property type="molecule type" value="Genomic_DNA"/>
</dbReference>
<evidence type="ECO:0000313" key="1">
    <source>
        <dbReference type="EMBL" id="RMZ71478.1"/>
    </source>
</evidence>
<name>A0A3M7MAL3_9PLEO</name>
<keyword evidence="2" id="KW-1185">Reference proteome</keyword>
<accession>A0A3M7MAL3</accession>
<sequence length="100" mass="11009">MTCYGSSLDLREWTTGVPDEWGSWSEVSGQNDCMFGYFLDYKHGVPAGSTPPVHVIEQAVSASDSPVTLRLMQFWPQHNALSSRGSTVHLCLRGSVMICT</sequence>
<reference evidence="1 2" key="1">
    <citation type="journal article" date="2014" name="PLoS ONE">
        <title>De novo Genome Assembly of the Fungal Plant Pathogen Pyrenophora semeniperda.</title>
        <authorList>
            <person name="Soliai M.M."/>
            <person name="Meyer S.E."/>
            <person name="Udall J.A."/>
            <person name="Elzinga D.E."/>
            <person name="Hermansen R.A."/>
            <person name="Bodily P.M."/>
            <person name="Hart A.A."/>
            <person name="Coleman C.E."/>
        </authorList>
    </citation>
    <scope>NUCLEOTIDE SEQUENCE [LARGE SCALE GENOMIC DNA]</scope>
    <source>
        <strain evidence="1 2">CCB06</strain>
        <tissue evidence="1">Mycelium</tissue>
    </source>
</reference>